<keyword evidence="2" id="KW-1185">Reference proteome</keyword>
<dbReference type="EMBL" id="JAIZAY010000010">
    <property type="protein sequence ID" value="KAJ8034547.1"/>
    <property type="molecule type" value="Genomic_DNA"/>
</dbReference>
<name>A0A9Q1BXA5_HOLLE</name>
<sequence>MDLIRNDNETPGLTLFAIMKERHVISTHNVMSLKEALEELQLIDISETLVIPYQRKIDRLRFEQWYLSLQ</sequence>
<evidence type="ECO:0000313" key="1">
    <source>
        <dbReference type="EMBL" id="KAJ8034547.1"/>
    </source>
</evidence>
<reference evidence="1" key="1">
    <citation type="submission" date="2021-10" db="EMBL/GenBank/DDBJ databases">
        <title>Tropical sea cucumber genome reveals ecological adaptation and Cuvierian tubules defense mechanism.</title>
        <authorList>
            <person name="Chen T."/>
        </authorList>
    </citation>
    <scope>NUCLEOTIDE SEQUENCE</scope>
    <source>
        <strain evidence="1">Nanhai2018</strain>
        <tissue evidence="1">Muscle</tissue>
    </source>
</reference>
<organism evidence="1 2">
    <name type="scientific">Holothuria leucospilota</name>
    <name type="common">Black long sea cucumber</name>
    <name type="synonym">Mertensiothuria leucospilota</name>
    <dbReference type="NCBI Taxonomy" id="206669"/>
    <lineage>
        <taxon>Eukaryota</taxon>
        <taxon>Metazoa</taxon>
        <taxon>Echinodermata</taxon>
        <taxon>Eleutherozoa</taxon>
        <taxon>Echinozoa</taxon>
        <taxon>Holothuroidea</taxon>
        <taxon>Aspidochirotacea</taxon>
        <taxon>Aspidochirotida</taxon>
        <taxon>Holothuriidae</taxon>
        <taxon>Holothuria</taxon>
    </lineage>
</organism>
<protein>
    <submittedName>
        <fullName evidence="1">Uncharacterized protein</fullName>
    </submittedName>
</protein>
<gene>
    <name evidence="1" type="ORF">HOLleu_21433</name>
</gene>
<comment type="caution">
    <text evidence="1">The sequence shown here is derived from an EMBL/GenBank/DDBJ whole genome shotgun (WGS) entry which is preliminary data.</text>
</comment>
<evidence type="ECO:0000313" key="2">
    <source>
        <dbReference type="Proteomes" id="UP001152320"/>
    </source>
</evidence>
<dbReference type="AlphaFoldDB" id="A0A9Q1BXA5"/>
<accession>A0A9Q1BXA5</accession>
<dbReference type="Proteomes" id="UP001152320">
    <property type="component" value="Chromosome 10"/>
</dbReference>
<proteinExistence type="predicted"/>